<protein>
    <submittedName>
        <fullName evidence="4">EF-hand domain-containing protein</fullName>
    </submittedName>
</protein>
<sequence>MLNCNISSFEVLSVVLFSALTFGSTGAVLAQNAAHQSHERAQLVASGAATGVQHAPAPGAAGNSALTAFQRADANRDGQLSAEEARQLPAVSQRFEEMDADGNGQLSLAEFNKGVQKAP</sequence>
<feature type="chain" id="PRO_5047070180" evidence="2">
    <location>
        <begin position="28"/>
        <end position="119"/>
    </location>
</feature>
<accession>A0ABW5UJU0</accession>
<dbReference type="InterPro" id="IPR002048">
    <property type="entry name" value="EF_hand_dom"/>
</dbReference>
<dbReference type="RefSeq" id="WP_245633315.1">
    <property type="nucleotide sequence ID" value="NZ_BCNT01000004.1"/>
</dbReference>
<keyword evidence="5" id="KW-1185">Reference proteome</keyword>
<evidence type="ECO:0000256" key="2">
    <source>
        <dbReference type="SAM" id="SignalP"/>
    </source>
</evidence>
<dbReference type="Proteomes" id="UP001597463">
    <property type="component" value="Unassembled WGS sequence"/>
</dbReference>
<dbReference type="EMBL" id="JBHUMV010000002">
    <property type="protein sequence ID" value="MFD2753573.1"/>
    <property type="molecule type" value="Genomic_DNA"/>
</dbReference>
<comment type="caution">
    <text evidence="4">The sequence shown here is derived from an EMBL/GenBank/DDBJ whole genome shotgun (WGS) entry which is preliminary data.</text>
</comment>
<dbReference type="PROSITE" id="PS00018">
    <property type="entry name" value="EF_HAND_1"/>
    <property type="match status" value="1"/>
</dbReference>
<gene>
    <name evidence="4" type="ORF">ACFSW6_05710</name>
</gene>
<dbReference type="InterPro" id="IPR011992">
    <property type="entry name" value="EF-hand-dom_pair"/>
</dbReference>
<feature type="region of interest" description="Disordered" evidence="1">
    <location>
        <begin position="72"/>
        <end position="95"/>
    </location>
</feature>
<evidence type="ECO:0000313" key="4">
    <source>
        <dbReference type="EMBL" id="MFD2753573.1"/>
    </source>
</evidence>
<dbReference type="Gene3D" id="1.10.238.10">
    <property type="entry name" value="EF-hand"/>
    <property type="match status" value="1"/>
</dbReference>
<dbReference type="SUPFAM" id="SSF47473">
    <property type="entry name" value="EF-hand"/>
    <property type="match status" value="1"/>
</dbReference>
<keyword evidence="2" id="KW-0732">Signal</keyword>
<feature type="domain" description="EF-hand" evidence="3">
    <location>
        <begin position="86"/>
        <end position="119"/>
    </location>
</feature>
<dbReference type="PROSITE" id="PS50222">
    <property type="entry name" value="EF_HAND_2"/>
    <property type="match status" value="1"/>
</dbReference>
<evidence type="ECO:0000259" key="3">
    <source>
        <dbReference type="PROSITE" id="PS50222"/>
    </source>
</evidence>
<dbReference type="CDD" id="cd00051">
    <property type="entry name" value="EFh"/>
    <property type="match status" value="1"/>
</dbReference>
<dbReference type="InterPro" id="IPR018247">
    <property type="entry name" value="EF_Hand_1_Ca_BS"/>
</dbReference>
<reference evidence="5" key="1">
    <citation type="journal article" date="2019" name="Int. J. Syst. Evol. Microbiol.">
        <title>The Global Catalogue of Microorganisms (GCM) 10K type strain sequencing project: providing services to taxonomists for standard genome sequencing and annotation.</title>
        <authorList>
            <consortium name="The Broad Institute Genomics Platform"/>
            <consortium name="The Broad Institute Genome Sequencing Center for Infectious Disease"/>
            <person name="Wu L."/>
            <person name="Ma J."/>
        </authorList>
    </citation>
    <scope>NUCLEOTIDE SEQUENCE [LARGE SCALE GENOMIC DNA]</scope>
    <source>
        <strain evidence="5">TISTR 1906</strain>
    </source>
</reference>
<dbReference type="Pfam" id="PF13202">
    <property type="entry name" value="EF-hand_5"/>
    <property type="match status" value="2"/>
</dbReference>
<proteinExistence type="predicted"/>
<feature type="signal peptide" evidence="2">
    <location>
        <begin position="1"/>
        <end position="27"/>
    </location>
</feature>
<evidence type="ECO:0000256" key="1">
    <source>
        <dbReference type="SAM" id="MobiDB-lite"/>
    </source>
</evidence>
<name>A0ABW5UJU0_9BURK</name>
<organism evidence="4 5">
    <name type="scientific">Comamonas terrae</name>
    <dbReference type="NCBI Taxonomy" id="673548"/>
    <lineage>
        <taxon>Bacteria</taxon>
        <taxon>Pseudomonadati</taxon>
        <taxon>Pseudomonadota</taxon>
        <taxon>Betaproteobacteria</taxon>
        <taxon>Burkholderiales</taxon>
        <taxon>Comamonadaceae</taxon>
        <taxon>Comamonas</taxon>
    </lineage>
</organism>
<evidence type="ECO:0000313" key="5">
    <source>
        <dbReference type="Proteomes" id="UP001597463"/>
    </source>
</evidence>